<sequence length="387" mass="41182">MAPPMRFFSLLLAIPASAEILFATSYNDHAVTSLNLKGSTLSVVSKNLDCGSEPTWLTLDKSKQRLYCLNEGWGGAASLTSYSTKPDGKLETLDVLPVLKSPVSSTLFGYNNDRLAVAHYDTSTFSSYDVANPRDLRLQKNETYTLAAPGPNPDRQEAPHLHDAILDPTRKFLVSPDLGADLLRLYRVNGNSWTAITPAKAVPGSGPRHGGFAVHGGNTYFYSVNELTNTITGYKVTYKGDSLSFAQILNFSTHGPGGSVPAGTKSAELEISPDQRFVIISSRGENSLTIPAFSGTGTIPSDPIISFAVNPANGQLTLAQIAPAGGRNPRGFSLNKAGTLVASALQDDNRVVVYKRDVKTGKLGDVVASATVGEGANNGPNYVLFNE</sequence>
<reference evidence="4" key="1">
    <citation type="submission" date="2016-02" db="EMBL/GenBank/DDBJ databases">
        <title>Draft genome sequence of Microdochium bolleyi, a fungal endophyte of beachgrass.</title>
        <authorList>
            <consortium name="DOE Joint Genome Institute"/>
            <person name="David A.S."/>
            <person name="May G."/>
            <person name="Haridas S."/>
            <person name="Lim J."/>
            <person name="Wang M."/>
            <person name="Labutti K."/>
            <person name="Lipzen A."/>
            <person name="Barry K."/>
            <person name="Grigoriev I.V."/>
        </authorList>
    </citation>
    <scope>NUCLEOTIDE SEQUENCE [LARGE SCALE GENOMIC DNA]</scope>
    <source>
        <strain evidence="4">J235TASD1</strain>
    </source>
</reference>
<evidence type="ECO:0000313" key="4">
    <source>
        <dbReference type="Proteomes" id="UP000070501"/>
    </source>
</evidence>
<dbReference type="Proteomes" id="UP000070501">
    <property type="component" value="Unassembled WGS sequence"/>
</dbReference>
<dbReference type="Pfam" id="PF10282">
    <property type="entry name" value="Lactonase"/>
    <property type="match status" value="1"/>
</dbReference>
<dbReference type="SUPFAM" id="SSF51004">
    <property type="entry name" value="C-terminal (heme d1) domain of cytochrome cd1-nitrite reductase"/>
    <property type="match status" value="1"/>
</dbReference>
<dbReference type="InterPro" id="IPR050282">
    <property type="entry name" value="Cycloisomerase_2"/>
</dbReference>
<keyword evidence="2" id="KW-0732">Signal</keyword>
<dbReference type="InterPro" id="IPR019405">
    <property type="entry name" value="Lactonase_7-beta_prop"/>
</dbReference>
<evidence type="ECO:0000256" key="2">
    <source>
        <dbReference type="SAM" id="SignalP"/>
    </source>
</evidence>
<evidence type="ECO:0000256" key="1">
    <source>
        <dbReference type="ARBA" id="ARBA00005564"/>
    </source>
</evidence>
<comment type="similarity">
    <text evidence="1">Belongs to the cycloisomerase 2 family.</text>
</comment>
<name>A0A136IZT8_9PEZI</name>
<dbReference type="OrthoDB" id="9972196at2759"/>
<dbReference type="Gene3D" id="2.130.10.10">
    <property type="entry name" value="YVTN repeat-like/Quinoprotein amine dehydrogenase"/>
    <property type="match status" value="1"/>
</dbReference>
<dbReference type="InParanoid" id="A0A136IZT8"/>
<dbReference type="PANTHER" id="PTHR30344:SF1">
    <property type="entry name" value="6-PHOSPHOGLUCONOLACTONASE"/>
    <property type="match status" value="1"/>
</dbReference>
<feature type="chain" id="PRO_5007293320" evidence="2">
    <location>
        <begin position="19"/>
        <end position="387"/>
    </location>
</feature>
<dbReference type="STRING" id="196109.A0A136IZT8"/>
<dbReference type="InterPro" id="IPR015943">
    <property type="entry name" value="WD40/YVTN_repeat-like_dom_sf"/>
</dbReference>
<proteinExistence type="inferred from homology"/>
<dbReference type="EMBL" id="KQ964252">
    <property type="protein sequence ID" value="KXJ90393.1"/>
    <property type="molecule type" value="Genomic_DNA"/>
</dbReference>
<accession>A0A136IZT8</accession>
<dbReference type="InterPro" id="IPR011048">
    <property type="entry name" value="Haem_d1_sf"/>
</dbReference>
<protein>
    <submittedName>
        <fullName evidence="3">Lactonase, 7-bladed beta-propeller-domain-containing protein</fullName>
    </submittedName>
</protein>
<evidence type="ECO:0000313" key="3">
    <source>
        <dbReference type="EMBL" id="KXJ90393.1"/>
    </source>
</evidence>
<organism evidence="3 4">
    <name type="scientific">Microdochium bolleyi</name>
    <dbReference type="NCBI Taxonomy" id="196109"/>
    <lineage>
        <taxon>Eukaryota</taxon>
        <taxon>Fungi</taxon>
        <taxon>Dikarya</taxon>
        <taxon>Ascomycota</taxon>
        <taxon>Pezizomycotina</taxon>
        <taxon>Sordariomycetes</taxon>
        <taxon>Xylariomycetidae</taxon>
        <taxon>Xylariales</taxon>
        <taxon>Microdochiaceae</taxon>
        <taxon>Microdochium</taxon>
    </lineage>
</organism>
<dbReference type="PANTHER" id="PTHR30344">
    <property type="entry name" value="6-PHOSPHOGLUCONOLACTONASE-RELATED"/>
    <property type="match status" value="1"/>
</dbReference>
<gene>
    <name evidence="3" type="ORF">Micbo1qcDRAFT_205240</name>
</gene>
<dbReference type="GO" id="GO:0017057">
    <property type="term" value="F:6-phosphogluconolactonase activity"/>
    <property type="evidence" value="ECO:0007669"/>
    <property type="project" value="TreeGrafter"/>
</dbReference>
<dbReference type="AlphaFoldDB" id="A0A136IZT8"/>
<feature type="signal peptide" evidence="2">
    <location>
        <begin position="1"/>
        <end position="18"/>
    </location>
</feature>
<keyword evidence="4" id="KW-1185">Reference proteome</keyword>